<dbReference type="EMBL" id="AP014633">
    <property type="protein sequence ID" value="BAP57322.1"/>
    <property type="molecule type" value="Genomic_DNA"/>
</dbReference>
<dbReference type="AlphaFoldDB" id="A0A090AMU7"/>
<evidence type="ECO:0000313" key="1">
    <source>
        <dbReference type="EMBL" id="BAP57322.1"/>
    </source>
</evidence>
<sequence length="115" mass="12345">MNLTINFGGTGHGHVTTDPSGIDCDSNQANCSYSFNTATWINLIPTAAADSKFTGWGGLQSDCDNGELFMSGLRSCTANFELLRFPLTVTTVGQGKARVGWVEERNPAIIITITR</sequence>
<accession>A0A090AMU7</accession>
<gene>
    <name evidence="1" type="ORF">THII_3025</name>
</gene>
<dbReference type="Proteomes" id="UP000031623">
    <property type="component" value="Chromosome"/>
</dbReference>
<dbReference type="KEGG" id="tig:THII_3025"/>
<keyword evidence="2" id="KW-1185">Reference proteome</keyword>
<reference evidence="1 2" key="1">
    <citation type="journal article" date="2014" name="ISME J.">
        <title>Ecophysiology of Thioploca ingrica as revealed by the complete genome sequence supplemented with proteomic evidence.</title>
        <authorList>
            <person name="Kojima H."/>
            <person name="Ogura Y."/>
            <person name="Yamamoto N."/>
            <person name="Togashi T."/>
            <person name="Mori H."/>
            <person name="Watanabe T."/>
            <person name="Nemoto F."/>
            <person name="Kurokawa K."/>
            <person name="Hayashi T."/>
            <person name="Fukui M."/>
        </authorList>
    </citation>
    <scope>NUCLEOTIDE SEQUENCE [LARGE SCALE GENOMIC DNA]</scope>
</reference>
<dbReference type="HOGENOM" id="CLU_2107879_0_0_6"/>
<evidence type="ECO:0000313" key="2">
    <source>
        <dbReference type="Proteomes" id="UP000031623"/>
    </source>
</evidence>
<name>A0A090AMU7_9GAMM</name>
<protein>
    <recommendedName>
        <fullName evidence="3">Bacterial repeat domain-containing protein</fullName>
    </recommendedName>
</protein>
<proteinExistence type="predicted"/>
<organism evidence="1 2">
    <name type="scientific">Thioploca ingrica</name>
    <dbReference type="NCBI Taxonomy" id="40754"/>
    <lineage>
        <taxon>Bacteria</taxon>
        <taxon>Pseudomonadati</taxon>
        <taxon>Pseudomonadota</taxon>
        <taxon>Gammaproteobacteria</taxon>
        <taxon>Thiotrichales</taxon>
        <taxon>Thiotrichaceae</taxon>
        <taxon>Thioploca</taxon>
    </lineage>
</organism>
<evidence type="ECO:0008006" key="3">
    <source>
        <dbReference type="Google" id="ProtNLM"/>
    </source>
</evidence>